<evidence type="ECO:0000256" key="4">
    <source>
        <dbReference type="ARBA" id="ARBA00022840"/>
    </source>
</evidence>
<accession>A0A2A2KCA7</accession>
<comment type="function">
    <text evidence="6">RNA helicase.</text>
</comment>
<dbReference type="InterPro" id="IPR001650">
    <property type="entry name" value="Helicase_C-like"/>
</dbReference>
<feature type="compositionally biased region" description="Low complexity" evidence="7">
    <location>
        <begin position="606"/>
        <end position="619"/>
    </location>
</feature>
<dbReference type="InterPro" id="IPR027417">
    <property type="entry name" value="P-loop_NTPase"/>
</dbReference>
<comment type="domain">
    <text evidence="6">The Q motif is unique to and characteristic of the DEAD box family of RNA helicases and controls ATP binding and hydrolysis.</text>
</comment>
<dbReference type="STRING" id="2018661.A0A2A2KCA7"/>
<feature type="domain" description="Helicase C-terminal" evidence="9">
    <location>
        <begin position="234"/>
        <end position="409"/>
    </location>
</feature>
<dbReference type="InterPro" id="IPR011545">
    <property type="entry name" value="DEAD/DEAH_box_helicase_dom"/>
</dbReference>
<dbReference type="GO" id="GO:0005524">
    <property type="term" value="F:ATP binding"/>
    <property type="evidence" value="ECO:0007669"/>
    <property type="project" value="UniProtKB-UniRule"/>
</dbReference>
<dbReference type="SMART" id="SM01178">
    <property type="entry name" value="DUF4217"/>
    <property type="match status" value="1"/>
</dbReference>
<keyword evidence="11" id="KW-1185">Reference proteome</keyword>
<protein>
    <recommendedName>
        <fullName evidence="6">ATP-dependent RNA helicase</fullName>
        <ecNumber evidence="6">3.6.4.13</ecNumber>
    </recommendedName>
</protein>
<evidence type="ECO:0000259" key="9">
    <source>
        <dbReference type="PROSITE" id="PS51194"/>
    </source>
</evidence>
<dbReference type="GO" id="GO:0016887">
    <property type="term" value="F:ATP hydrolysis activity"/>
    <property type="evidence" value="ECO:0007669"/>
    <property type="project" value="RHEA"/>
</dbReference>
<name>A0A2A2KCA7_9BILA</name>
<feature type="domain" description="Helicase ATP-binding" evidence="8">
    <location>
        <begin position="41"/>
        <end position="221"/>
    </location>
</feature>
<comment type="catalytic activity">
    <reaction evidence="6">
        <text>ATP + H2O = ADP + phosphate + H(+)</text>
        <dbReference type="Rhea" id="RHEA:13065"/>
        <dbReference type="ChEBI" id="CHEBI:15377"/>
        <dbReference type="ChEBI" id="CHEBI:15378"/>
        <dbReference type="ChEBI" id="CHEBI:30616"/>
        <dbReference type="ChEBI" id="CHEBI:43474"/>
        <dbReference type="ChEBI" id="CHEBI:456216"/>
        <dbReference type="EC" id="3.6.4.13"/>
    </reaction>
</comment>
<keyword evidence="3 6" id="KW-0347">Helicase</keyword>
<dbReference type="PANTHER" id="PTHR24031">
    <property type="entry name" value="RNA HELICASE"/>
    <property type="match status" value="1"/>
</dbReference>
<dbReference type="SMART" id="SM00490">
    <property type="entry name" value="HELICc"/>
    <property type="match status" value="1"/>
</dbReference>
<comment type="similarity">
    <text evidence="6">Belongs to the DEAD box helicase family.</text>
</comment>
<dbReference type="CDD" id="cd18787">
    <property type="entry name" value="SF2_C_DEAD"/>
    <property type="match status" value="1"/>
</dbReference>
<dbReference type="PROSITE" id="PS00039">
    <property type="entry name" value="DEAD_ATP_HELICASE"/>
    <property type="match status" value="1"/>
</dbReference>
<evidence type="ECO:0000313" key="11">
    <source>
        <dbReference type="Proteomes" id="UP000218231"/>
    </source>
</evidence>
<evidence type="ECO:0000256" key="6">
    <source>
        <dbReference type="RuleBase" id="RU365068"/>
    </source>
</evidence>
<feature type="region of interest" description="Disordered" evidence="7">
    <location>
        <begin position="578"/>
        <end position="622"/>
    </location>
</feature>
<reference evidence="10 11" key="1">
    <citation type="journal article" date="2017" name="Curr. Biol.">
        <title>Genome architecture and evolution of a unichromosomal asexual nematode.</title>
        <authorList>
            <person name="Fradin H."/>
            <person name="Zegar C."/>
            <person name="Gutwein M."/>
            <person name="Lucas J."/>
            <person name="Kovtun M."/>
            <person name="Corcoran D."/>
            <person name="Baugh L.R."/>
            <person name="Kiontke K."/>
            <person name="Gunsalus K."/>
            <person name="Fitch D.H."/>
            <person name="Piano F."/>
        </authorList>
    </citation>
    <scope>NUCLEOTIDE SEQUENCE [LARGE SCALE GENOMIC DNA]</scope>
    <source>
        <strain evidence="10">PF1309</strain>
    </source>
</reference>
<gene>
    <name evidence="10" type="ORF">WR25_20530</name>
</gene>
<dbReference type="AlphaFoldDB" id="A0A2A2KCA7"/>
<keyword evidence="5 6" id="KW-0694">RNA-binding</keyword>
<proteinExistence type="inferred from homology"/>
<keyword evidence="1 6" id="KW-0547">Nucleotide-binding</keyword>
<evidence type="ECO:0000256" key="7">
    <source>
        <dbReference type="SAM" id="MobiDB-lite"/>
    </source>
</evidence>
<dbReference type="OrthoDB" id="7396459at2759"/>
<dbReference type="Proteomes" id="UP000218231">
    <property type="component" value="Unassembled WGS sequence"/>
</dbReference>
<dbReference type="EMBL" id="LIAE01008981">
    <property type="protein sequence ID" value="PAV71575.1"/>
    <property type="molecule type" value="Genomic_DNA"/>
</dbReference>
<dbReference type="Pfam" id="PF13959">
    <property type="entry name" value="CTE_SPB4"/>
    <property type="match status" value="1"/>
</dbReference>
<dbReference type="SMART" id="SM00487">
    <property type="entry name" value="DEXDc"/>
    <property type="match status" value="1"/>
</dbReference>
<organism evidence="10 11">
    <name type="scientific">Diploscapter pachys</name>
    <dbReference type="NCBI Taxonomy" id="2018661"/>
    <lineage>
        <taxon>Eukaryota</taxon>
        <taxon>Metazoa</taxon>
        <taxon>Ecdysozoa</taxon>
        <taxon>Nematoda</taxon>
        <taxon>Chromadorea</taxon>
        <taxon>Rhabditida</taxon>
        <taxon>Rhabditina</taxon>
        <taxon>Rhabditomorpha</taxon>
        <taxon>Rhabditoidea</taxon>
        <taxon>Rhabditidae</taxon>
        <taxon>Diploscapter</taxon>
    </lineage>
</organism>
<dbReference type="GO" id="GO:0043186">
    <property type="term" value="C:P granule"/>
    <property type="evidence" value="ECO:0007669"/>
    <property type="project" value="UniProtKB-ARBA"/>
</dbReference>
<dbReference type="GO" id="GO:0003724">
    <property type="term" value="F:RNA helicase activity"/>
    <property type="evidence" value="ECO:0007669"/>
    <property type="project" value="UniProtKB-EC"/>
</dbReference>
<dbReference type="Pfam" id="PF00271">
    <property type="entry name" value="Helicase_C"/>
    <property type="match status" value="1"/>
</dbReference>
<dbReference type="SUPFAM" id="SSF52540">
    <property type="entry name" value="P-loop containing nucleoside triphosphate hydrolases"/>
    <property type="match status" value="1"/>
</dbReference>
<dbReference type="InterPro" id="IPR025313">
    <property type="entry name" value="SPB4-like_CTE"/>
</dbReference>
<evidence type="ECO:0000259" key="8">
    <source>
        <dbReference type="PROSITE" id="PS51192"/>
    </source>
</evidence>
<feature type="compositionally biased region" description="Basic residues" evidence="7">
    <location>
        <begin position="519"/>
        <end position="528"/>
    </location>
</feature>
<dbReference type="PROSITE" id="PS51192">
    <property type="entry name" value="HELICASE_ATP_BIND_1"/>
    <property type="match status" value="1"/>
</dbReference>
<dbReference type="Gene3D" id="3.40.50.300">
    <property type="entry name" value="P-loop containing nucleotide triphosphate hydrolases"/>
    <property type="match status" value="2"/>
</dbReference>
<dbReference type="InterPro" id="IPR000629">
    <property type="entry name" value="RNA-helicase_DEAD-box_CS"/>
</dbReference>
<dbReference type="InterPro" id="IPR014001">
    <property type="entry name" value="Helicase_ATP-bd"/>
</dbReference>
<evidence type="ECO:0000256" key="1">
    <source>
        <dbReference type="ARBA" id="ARBA00022741"/>
    </source>
</evidence>
<evidence type="ECO:0000313" key="10">
    <source>
        <dbReference type="EMBL" id="PAV71575.1"/>
    </source>
</evidence>
<dbReference type="PROSITE" id="PS51194">
    <property type="entry name" value="HELICASE_CTER"/>
    <property type="match status" value="1"/>
</dbReference>
<sequence>MIESKIDDSLRAKYRSLLPRELLEVFDEKYKQFTDVQVLAGLPLLTHNDAVVESPTGSGKTLAFALPALAIMKRKGKFAANEMGAVILSPSRELSAQIARMMEPFAAALNYKVQVSVGGKKVEQDMKKLKMQGCDILVSTPGRLYQILSIDKSGEFRRSLRSVEVLILDEADRFNESQFEIHMKEILSALPKQRRSGLFSATQAKEQEDLGMFMLREPKFVKLQESESLVQPTALNNFYTVVEADQKLMCCVDFIRQKPDKKFLVFFPSCACVQYFHMILKHVLTKRPLLAVHGKNSLKQRSDQIAKFVSSSNGVMLSTDVMSRGIDIADIDWVVQFEIPKASSWFVHRTGRTGRQGREGNALLLLANEQAAYVEFVSKHEKVILKEIKVKSTTVQKAEELRQKIQRIIGTDRGILEAGSKAFVTHIESYVKHDCNIVCSLKELNVPGLAHAYGILRLPKMRELSGRADLDKFKRSDVDTSTIKYANEKMESQRKGIMEKKHEKKVEFLKKKAAEKKLKDKRKMKKGKGAGSAENGAAAERADGKKNGKVAVKRKATSDIAEEVDDFEADARLMRKMKKGKLKKKMATSSPKTPVQSLQRAAANASRSPSTPSISGSTTNEDTDLTKRVTRFAVEVWNLTQNWLDAAGTAASSAENVMNRRLQIMYAKDTEASGSQSGILTKDERLRIYDDIVREVRKVDTQLDRMQKIIGKFGTAQTRADAYKQMIDKQGNAGRKAKWIVETLNKNVPLAIEMYSKELESKRLLWWDVGRVDSSALFSAAILSFKHEPFVNSAVITALYSLIVLESI</sequence>
<dbReference type="GO" id="GO:0003723">
    <property type="term" value="F:RNA binding"/>
    <property type="evidence" value="ECO:0007669"/>
    <property type="project" value="UniProtKB-UniRule"/>
</dbReference>
<keyword evidence="2 6" id="KW-0378">Hydrolase</keyword>
<comment type="caution">
    <text evidence="10">The sequence shown here is derived from an EMBL/GenBank/DDBJ whole genome shotgun (WGS) entry which is preliminary data.</text>
</comment>
<feature type="region of interest" description="Disordered" evidence="7">
    <location>
        <begin position="512"/>
        <end position="557"/>
    </location>
</feature>
<dbReference type="EC" id="3.6.4.13" evidence="6"/>
<feature type="compositionally biased region" description="Polar residues" evidence="7">
    <location>
        <begin position="587"/>
        <end position="599"/>
    </location>
</feature>
<evidence type="ECO:0000256" key="2">
    <source>
        <dbReference type="ARBA" id="ARBA00022801"/>
    </source>
</evidence>
<dbReference type="Pfam" id="PF00270">
    <property type="entry name" value="DEAD"/>
    <property type="match status" value="1"/>
</dbReference>
<evidence type="ECO:0000256" key="5">
    <source>
        <dbReference type="ARBA" id="ARBA00022884"/>
    </source>
</evidence>
<keyword evidence="4 6" id="KW-0067">ATP-binding</keyword>
<evidence type="ECO:0000256" key="3">
    <source>
        <dbReference type="ARBA" id="ARBA00022806"/>
    </source>
</evidence>